<keyword evidence="3" id="KW-1185">Reference proteome</keyword>
<protein>
    <recommendedName>
        <fullName evidence="4">Transposase</fullName>
    </recommendedName>
</protein>
<accession>A0ABT1QKM4</accession>
<evidence type="ECO:0008006" key="4">
    <source>
        <dbReference type="Google" id="ProtNLM"/>
    </source>
</evidence>
<feature type="region of interest" description="Disordered" evidence="1">
    <location>
        <begin position="18"/>
        <end position="37"/>
    </location>
</feature>
<organism evidence="2 3">
    <name type="scientific">Rhodococcus tibetensis</name>
    <dbReference type="NCBI Taxonomy" id="2965064"/>
    <lineage>
        <taxon>Bacteria</taxon>
        <taxon>Bacillati</taxon>
        <taxon>Actinomycetota</taxon>
        <taxon>Actinomycetes</taxon>
        <taxon>Mycobacteriales</taxon>
        <taxon>Nocardiaceae</taxon>
        <taxon>Rhodococcus</taxon>
    </lineage>
</organism>
<proteinExistence type="predicted"/>
<comment type="caution">
    <text evidence="2">The sequence shown here is derived from an EMBL/GenBank/DDBJ whole genome shotgun (WGS) entry which is preliminary data.</text>
</comment>
<sequence length="89" mass="9577">MMVRDHGHVYALEQAALAAAGPGGRRHRRKERIPPGPDAIAAAEALRRNISEPNMSNIGQAETSQTTTPSTVIDLSTYERAARGRNTLA</sequence>
<reference evidence="2 3" key="1">
    <citation type="submission" date="2022-07" db="EMBL/GenBank/DDBJ databases">
        <title>Degradation activity of malathion, p-nitrophenol and potential low-temperature adaptation strategy of Rhodococcus sp. FXJ9.536.</title>
        <authorList>
            <person name="Huang J."/>
            <person name="Huang Y."/>
        </authorList>
    </citation>
    <scope>NUCLEOTIDE SEQUENCE [LARGE SCALE GENOMIC DNA]</scope>
    <source>
        <strain evidence="2 3">FXJ9.536</strain>
    </source>
</reference>
<feature type="compositionally biased region" description="Polar residues" evidence="1">
    <location>
        <begin position="52"/>
        <end position="74"/>
    </location>
</feature>
<dbReference type="EMBL" id="JANFQF010000043">
    <property type="protein sequence ID" value="MCQ4122816.1"/>
    <property type="molecule type" value="Genomic_DNA"/>
</dbReference>
<evidence type="ECO:0000256" key="1">
    <source>
        <dbReference type="SAM" id="MobiDB-lite"/>
    </source>
</evidence>
<evidence type="ECO:0000313" key="3">
    <source>
        <dbReference type="Proteomes" id="UP001524501"/>
    </source>
</evidence>
<dbReference type="Proteomes" id="UP001524501">
    <property type="component" value="Unassembled WGS sequence"/>
</dbReference>
<evidence type="ECO:0000313" key="2">
    <source>
        <dbReference type="EMBL" id="MCQ4122816.1"/>
    </source>
</evidence>
<gene>
    <name evidence="2" type="ORF">NOF53_27325</name>
</gene>
<name>A0ABT1QKM4_9NOCA</name>
<feature type="region of interest" description="Disordered" evidence="1">
    <location>
        <begin position="52"/>
        <end position="89"/>
    </location>
</feature>